<accession>S4NTF2</accession>
<reference evidence="1" key="1">
    <citation type="journal article" date="2013" name="BMC Genomics">
        <title>Unscrambling butterfly oogenesis.</title>
        <authorList>
            <person name="Carter J.M."/>
            <person name="Baker S.C."/>
            <person name="Pink R."/>
            <person name="Carter D.R."/>
            <person name="Collins A."/>
            <person name="Tomlin J."/>
            <person name="Gibbs M."/>
            <person name="Breuker C.J."/>
        </authorList>
    </citation>
    <scope>NUCLEOTIDE SEQUENCE</scope>
    <source>
        <tissue evidence="1">Ovary</tissue>
    </source>
</reference>
<dbReference type="EMBL" id="GAIX01010484">
    <property type="protein sequence ID" value="JAA82076.1"/>
    <property type="molecule type" value="Transcribed_RNA"/>
</dbReference>
<reference evidence="1" key="2">
    <citation type="submission" date="2013-05" db="EMBL/GenBank/DDBJ databases">
        <authorList>
            <person name="Carter J.-M."/>
            <person name="Baker S.C."/>
            <person name="Pink R."/>
            <person name="Carter D.R.F."/>
            <person name="Collins A."/>
            <person name="Tomlin J."/>
            <person name="Gibbs M."/>
            <person name="Breuker C.J."/>
        </authorList>
    </citation>
    <scope>NUCLEOTIDE SEQUENCE</scope>
    <source>
        <tissue evidence="1">Ovary</tissue>
    </source>
</reference>
<sequence length="79" mass="9383">MSKLLEEGYNLYERQPIAILFDNIIAREVEIELEKGAVTSEEWKPEQIDEFVHYIYNNSNMIKDSVCYYVCWAVLAKKF</sequence>
<dbReference type="AlphaFoldDB" id="S4NTF2"/>
<name>S4NTF2_9NEOP</name>
<proteinExistence type="predicted"/>
<feature type="non-terminal residue" evidence="1">
    <location>
        <position position="79"/>
    </location>
</feature>
<evidence type="ECO:0000313" key="1">
    <source>
        <dbReference type="EMBL" id="JAA82076.1"/>
    </source>
</evidence>
<organism evidence="1">
    <name type="scientific">Pararge aegeria</name>
    <name type="common">speckled wood butterfly</name>
    <dbReference type="NCBI Taxonomy" id="116150"/>
    <lineage>
        <taxon>Eukaryota</taxon>
        <taxon>Metazoa</taxon>
        <taxon>Ecdysozoa</taxon>
        <taxon>Arthropoda</taxon>
        <taxon>Hexapoda</taxon>
        <taxon>Insecta</taxon>
        <taxon>Pterygota</taxon>
        <taxon>Neoptera</taxon>
        <taxon>Endopterygota</taxon>
        <taxon>Lepidoptera</taxon>
        <taxon>Glossata</taxon>
        <taxon>Ditrysia</taxon>
        <taxon>Papilionoidea</taxon>
        <taxon>Nymphalidae</taxon>
        <taxon>Satyrinae</taxon>
        <taxon>Satyrini</taxon>
        <taxon>Parargina</taxon>
        <taxon>Pararge</taxon>
    </lineage>
</organism>
<protein>
    <submittedName>
        <fullName evidence="1">Uncharacterized protein</fullName>
    </submittedName>
</protein>